<evidence type="ECO:0000313" key="2">
    <source>
        <dbReference type="Proteomes" id="UP000195221"/>
    </source>
</evidence>
<proteinExistence type="predicted"/>
<dbReference type="Proteomes" id="UP000195221">
    <property type="component" value="Unassembled WGS sequence"/>
</dbReference>
<dbReference type="EMBL" id="NBTZ01000164">
    <property type="protein sequence ID" value="OTP66087.1"/>
    <property type="molecule type" value="Genomic_DNA"/>
</dbReference>
<protein>
    <submittedName>
        <fullName evidence="1">Uncharacterized protein</fullName>
    </submittedName>
</protein>
<sequence>MRRVLFTVVKQEIQSARRWACGMTWRVEAAHNATTGEGVGLVHRAGYA</sequence>
<name>A0A242M4K7_CABSO</name>
<accession>A0A242M4K7</accession>
<gene>
    <name evidence="1" type="ORF">PAMC26577_38285</name>
</gene>
<organism evidence="1 2">
    <name type="scientific">Caballeronia sordidicola</name>
    <name type="common">Burkholderia sordidicola</name>
    <dbReference type="NCBI Taxonomy" id="196367"/>
    <lineage>
        <taxon>Bacteria</taxon>
        <taxon>Pseudomonadati</taxon>
        <taxon>Pseudomonadota</taxon>
        <taxon>Betaproteobacteria</taxon>
        <taxon>Burkholderiales</taxon>
        <taxon>Burkholderiaceae</taxon>
        <taxon>Caballeronia</taxon>
    </lineage>
</organism>
<evidence type="ECO:0000313" key="1">
    <source>
        <dbReference type="EMBL" id="OTP66087.1"/>
    </source>
</evidence>
<reference evidence="1 2" key="1">
    <citation type="submission" date="2017-03" db="EMBL/GenBank/DDBJ databases">
        <title>Genome analysis of strain PAMC 26577.</title>
        <authorList>
            <person name="Oh H.-M."/>
            <person name="Yang J.-A."/>
        </authorList>
    </citation>
    <scope>NUCLEOTIDE SEQUENCE [LARGE SCALE GENOMIC DNA]</scope>
    <source>
        <strain evidence="1 2">PAMC 26577</strain>
    </source>
</reference>
<comment type="caution">
    <text evidence="1">The sequence shown here is derived from an EMBL/GenBank/DDBJ whole genome shotgun (WGS) entry which is preliminary data.</text>
</comment>
<dbReference type="AlphaFoldDB" id="A0A242M4K7"/>